<evidence type="ECO:0000313" key="2">
    <source>
        <dbReference type="Proteomes" id="UP000092482"/>
    </source>
</evidence>
<sequence>MPLGHGVILRRTPLVQHSVAAPDVKGKSSRDFLLLASCVTSREVKFCAES</sequence>
<proteinExistence type="predicted"/>
<protein>
    <submittedName>
        <fullName evidence="1">Uncharacterized protein</fullName>
    </submittedName>
</protein>
<accession>A0A1B1NCK1</accession>
<reference evidence="1 2" key="1">
    <citation type="submission" date="2016-03" db="EMBL/GenBank/DDBJ databases">
        <title>Shallow-sea hydrothermal system.</title>
        <authorList>
            <person name="Tang K."/>
        </authorList>
    </citation>
    <scope>NUCLEOTIDE SEQUENCE [LARGE SCALE GENOMIC DNA]</scope>
    <source>
        <strain evidence="1 2">JLT9</strain>
    </source>
</reference>
<dbReference type="Proteomes" id="UP000092482">
    <property type="component" value="Chromosome"/>
</dbReference>
<organism evidence="1 2">
    <name type="scientific">Serinicoccus hydrothermalis</name>
    <dbReference type="NCBI Taxonomy" id="1758689"/>
    <lineage>
        <taxon>Bacteria</taxon>
        <taxon>Bacillati</taxon>
        <taxon>Actinomycetota</taxon>
        <taxon>Actinomycetes</taxon>
        <taxon>Micrococcales</taxon>
        <taxon>Ornithinimicrobiaceae</taxon>
        <taxon>Serinicoccus</taxon>
    </lineage>
</organism>
<name>A0A1B1NCK1_9MICO</name>
<dbReference type="EMBL" id="CP014989">
    <property type="protein sequence ID" value="ANS79157.1"/>
    <property type="molecule type" value="Genomic_DNA"/>
</dbReference>
<evidence type="ECO:0000313" key="1">
    <source>
        <dbReference type="EMBL" id="ANS79157.1"/>
    </source>
</evidence>
<dbReference type="STRING" id="1758689.SGUI_1761"/>
<dbReference type="KEGG" id="serj:SGUI_1761"/>
<gene>
    <name evidence="1" type="ORF">SGUI_1761</name>
</gene>
<keyword evidence="2" id="KW-1185">Reference proteome</keyword>
<dbReference type="AlphaFoldDB" id="A0A1B1NCK1"/>